<dbReference type="InterPro" id="IPR011009">
    <property type="entry name" value="Kinase-like_dom_sf"/>
</dbReference>
<reference evidence="2 3" key="1">
    <citation type="submission" date="2018-08" db="EMBL/GenBank/DDBJ databases">
        <title>Genomic Encyclopedia of Type Strains, Phase III (KMG-III): the genomes of soil and plant-associated and newly described type strains.</title>
        <authorList>
            <person name="Whitman W."/>
        </authorList>
    </citation>
    <scope>NUCLEOTIDE SEQUENCE [LARGE SCALE GENOMIC DNA]</scope>
    <source>
        <strain evidence="2 3">325-5</strain>
    </source>
</reference>
<keyword evidence="2" id="KW-0808">Transferase</keyword>
<dbReference type="InterPro" id="IPR050249">
    <property type="entry name" value="Pseudomonas-type_ThrB"/>
</dbReference>
<dbReference type="OrthoDB" id="526037at2"/>
<keyword evidence="3" id="KW-1185">Reference proteome</keyword>
<dbReference type="InterPro" id="IPR002575">
    <property type="entry name" value="Aminoglycoside_PTrfase"/>
</dbReference>
<sequence>MVLSTENIITVFNHFNHLSKLDSFSELSSGHINDTFLIKTKGAHDFVLQRLNSYVFKNAKQVILNKVKVSEYIKTQINLTSNHKSQHVLSFIKTLNNLPYYEDKDGDFWNLSIYIKNSKTFEKVESKEIAFEGGKLFGEFLNLTNGLNVNEIVEIIPDFHKMSFRYKQFYEALKNASKNRIELASIEIKKVYTLKNEMHILQNLIATGKIPLRITHNDTKISNALFSEANKGLCVIDTDTVMPGIIHYDFGDAVRTICNTSNEDETDLNKVLFNIKFFKDFTKGFLEKTHKELTLLDVQNLALAAKTITFIMGLRMLTDFLNNDVYYKTAYKFHNLDRAKNQFKLVDEISENFNKMNEITFMEFKKLKQK</sequence>
<dbReference type="PANTHER" id="PTHR21064:SF5">
    <property type="entry name" value="SLR1880 PROTEIN"/>
    <property type="match status" value="1"/>
</dbReference>
<proteinExistence type="predicted"/>
<dbReference type="GO" id="GO:0016740">
    <property type="term" value="F:transferase activity"/>
    <property type="evidence" value="ECO:0007669"/>
    <property type="project" value="UniProtKB-KW"/>
</dbReference>
<evidence type="ECO:0000259" key="1">
    <source>
        <dbReference type="Pfam" id="PF01636"/>
    </source>
</evidence>
<dbReference type="Gene3D" id="3.90.1200.10">
    <property type="match status" value="1"/>
</dbReference>
<accession>A0A3D9RXG0</accession>
<dbReference type="Proteomes" id="UP000256429">
    <property type="component" value="Unassembled WGS sequence"/>
</dbReference>
<feature type="domain" description="Aminoglycoside phosphotransferase" evidence="1">
    <location>
        <begin position="200"/>
        <end position="260"/>
    </location>
</feature>
<dbReference type="PANTHER" id="PTHR21064">
    <property type="entry name" value="AMINOGLYCOSIDE PHOSPHOTRANSFERASE DOMAIN-CONTAINING PROTEIN-RELATED"/>
    <property type="match status" value="1"/>
</dbReference>
<protein>
    <submittedName>
        <fullName evidence="2">Phosphotransferase family enzyme</fullName>
    </submittedName>
</protein>
<organism evidence="2 3">
    <name type="scientific">Lutibacter oceani</name>
    <dbReference type="NCBI Taxonomy" id="1853311"/>
    <lineage>
        <taxon>Bacteria</taxon>
        <taxon>Pseudomonadati</taxon>
        <taxon>Bacteroidota</taxon>
        <taxon>Flavobacteriia</taxon>
        <taxon>Flavobacteriales</taxon>
        <taxon>Flavobacteriaceae</taxon>
        <taxon>Lutibacter</taxon>
    </lineage>
</organism>
<evidence type="ECO:0000313" key="3">
    <source>
        <dbReference type="Proteomes" id="UP000256429"/>
    </source>
</evidence>
<dbReference type="Pfam" id="PF01636">
    <property type="entry name" value="APH"/>
    <property type="match status" value="1"/>
</dbReference>
<dbReference type="RefSeq" id="WP_115880310.1">
    <property type="nucleotide sequence ID" value="NZ_QTTQ01000010.1"/>
</dbReference>
<evidence type="ECO:0000313" key="2">
    <source>
        <dbReference type="EMBL" id="REE82284.1"/>
    </source>
</evidence>
<dbReference type="EMBL" id="QTTQ01000010">
    <property type="protein sequence ID" value="REE82284.1"/>
    <property type="molecule type" value="Genomic_DNA"/>
</dbReference>
<gene>
    <name evidence="2" type="ORF">BX611_1830</name>
</gene>
<dbReference type="SUPFAM" id="SSF56112">
    <property type="entry name" value="Protein kinase-like (PK-like)"/>
    <property type="match status" value="1"/>
</dbReference>
<comment type="caution">
    <text evidence="2">The sequence shown here is derived from an EMBL/GenBank/DDBJ whole genome shotgun (WGS) entry which is preliminary data.</text>
</comment>
<dbReference type="AlphaFoldDB" id="A0A3D9RXG0"/>
<name>A0A3D9RXG0_9FLAO</name>